<evidence type="ECO:0000313" key="2">
    <source>
        <dbReference type="Proteomes" id="UP000601099"/>
    </source>
</evidence>
<proteinExistence type="predicted"/>
<dbReference type="EMBL" id="JADWYK010000002">
    <property type="protein sequence ID" value="MBG8552796.1"/>
    <property type="molecule type" value="Genomic_DNA"/>
</dbReference>
<sequence length="290" mass="32710">MNVLLLLRDRLAPIAFFLHALLCGCTKEGDRGSFEKINSEYTVQQVGRMRREDVVESSGLALANAHGDLWTHGDGGNTSILYKVTTQGDLLSKHRVPDANNIDWEDLAQDRQHGYLFIGDFGNNGNKRHDLRIYRLKEPELRQVDTIAFRYPDQRVFPPRKAERNFDCEAFFYADDSLHLFTKNRGKGGSVKYYKVPARPGNHVAVLADSIRINTWITGADISPNGQLVALLGYGHAYLIERQPGHKLFDGRKSCLPLAKSGQAEGLVFVSERDFIVSNEKGKLYRATHH</sequence>
<reference evidence="1 2" key="1">
    <citation type="submission" date="2020-11" db="EMBL/GenBank/DDBJ databases">
        <title>Hymenobacter sp.</title>
        <authorList>
            <person name="Kim M.K."/>
        </authorList>
    </citation>
    <scope>NUCLEOTIDE SEQUENCE [LARGE SCALE GENOMIC DNA]</scope>
    <source>
        <strain evidence="1 2">BT594</strain>
    </source>
</reference>
<comment type="caution">
    <text evidence="1">The sequence shown here is derived from an EMBL/GenBank/DDBJ whole genome shotgun (WGS) entry which is preliminary data.</text>
</comment>
<protein>
    <recommendedName>
        <fullName evidence="3">T9SS C-terminal target domain-containing protein</fullName>
    </recommendedName>
</protein>
<evidence type="ECO:0008006" key="3">
    <source>
        <dbReference type="Google" id="ProtNLM"/>
    </source>
</evidence>
<gene>
    <name evidence="1" type="ORF">I5L79_04515</name>
</gene>
<evidence type="ECO:0000313" key="1">
    <source>
        <dbReference type="EMBL" id="MBG8552796.1"/>
    </source>
</evidence>
<dbReference type="RefSeq" id="WP_196953839.1">
    <property type="nucleotide sequence ID" value="NZ_JADWYK010000002.1"/>
</dbReference>
<accession>A0ABS0KY71</accession>
<dbReference type="SUPFAM" id="SSF63829">
    <property type="entry name" value="Calcium-dependent phosphotriesterase"/>
    <property type="match status" value="1"/>
</dbReference>
<keyword evidence="2" id="KW-1185">Reference proteome</keyword>
<dbReference type="Proteomes" id="UP000601099">
    <property type="component" value="Unassembled WGS sequence"/>
</dbReference>
<organism evidence="1 2">
    <name type="scientific">Hymenobacter guriensis</name>
    <dbReference type="NCBI Taxonomy" id="2793065"/>
    <lineage>
        <taxon>Bacteria</taxon>
        <taxon>Pseudomonadati</taxon>
        <taxon>Bacteroidota</taxon>
        <taxon>Cytophagia</taxon>
        <taxon>Cytophagales</taxon>
        <taxon>Hymenobacteraceae</taxon>
        <taxon>Hymenobacter</taxon>
    </lineage>
</organism>
<name>A0ABS0KY71_9BACT</name>